<dbReference type="EMBL" id="CAJFCV020000004">
    <property type="protein sequence ID" value="CAG9113992.1"/>
    <property type="molecule type" value="Genomic_DNA"/>
</dbReference>
<evidence type="ECO:0000313" key="13">
    <source>
        <dbReference type="WBParaSite" id="BXY_0431700.1"/>
    </source>
</evidence>
<dbReference type="Proteomes" id="UP000095284">
    <property type="component" value="Unplaced"/>
</dbReference>
<keyword evidence="12" id="KW-1185">Reference proteome</keyword>
<name>A0A1I7RUA8_BURXY</name>
<comment type="similarity">
    <text evidence="2 8">Belongs to the glycosyltransferase 92 family.</text>
</comment>
<dbReference type="EC" id="2.4.1.-" evidence="8"/>
<evidence type="ECO:0000313" key="11">
    <source>
        <dbReference type="Proteomes" id="UP000095284"/>
    </source>
</evidence>
<keyword evidence="5" id="KW-0812">Transmembrane</keyword>
<evidence type="ECO:0000256" key="2">
    <source>
        <dbReference type="ARBA" id="ARBA00007647"/>
    </source>
</evidence>
<proteinExistence type="inferred from homology"/>
<dbReference type="GO" id="GO:0016020">
    <property type="term" value="C:membrane"/>
    <property type="evidence" value="ECO:0007669"/>
    <property type="project" value="UniProtKB-SubCell"/>
</dbReference>
<protein>
    <recommendedName>
        <fullName evidence="8">Glycosyltransferase family 92 protein</fullName>
        <ecNumber evidence="8">2.4.1.-</ecNumber>
    </recommendedName>
</protein>
<dbReference type="OrthoDB" id="6232146at2759"/>
<evidence type="ECO:0000256" key="6">
    <source>
        <dbReference type="ARBA" id="ARBA00022989"/>
    </source>
</evidence>
<dbReference type="PANTHER" id="PTHR21645:SF2">
    <property type="entry name" value="GLYCOSYLTRANSFERASE FAMILY 92 PROTEIN F59C6.8"/>
    <property type="match status" value="1"/>
</dbReference>
<evidence type="ECO:0000313" key="9">
    <source>
        <dbReference type="EMBL" id="CAD5224986.1"/>
    </source>
</evidence>
<reference evidence="13" key="1">
    <citation type="submission" date="2016-11" db="UniProtKB">
        <authorList>
            <consortium name="WormBaseParasite"/>
        </authorList>
    </citation>
    <scope>IDENTIFICATION</scope>
</reference>
<dbReference type="AlphaFoldDB" id="A0A1I7RUA8"/>
<evidence type="ECO:0000313" key="10">
    <source>
        <dbReference type="EMBL" id="CAG9113992.1"/>
    </source>
</evidence>
<dbReference type="GO" id="GO:0016757">
    <property type="term" value="F:glycosyltransferase activity"/>
    <property type="evidence" value="ECO:0007669"/>
    <property type="project" value="UniProtKB-UniRule"/>
</dbReference>
<evidence type="ECO:0000256" key="1">
    <source>
        <dbReference type="ARBA" id="ARBA00004167"/>
    </source>
</evidence>
<organism evidence="11 13">
    <name type="scientific">Bursaphelenchus xylophilus</name>
    <name type="common">Pinewood nematode worm</name>
    <name type="synonym">Aphelenchoides xylophilus</name>
    <dbReference type="NCBI Taxonomy" id="6326"/>
    <lineage>
        <taxon>Eukaryota</taxon>
        <taxon>Metazoa</taxon>
        <taxon>Ecdysozoa</taxon>
        <taxon>Nematoda</taxon>
        <taxon>Chromadorea</taxon>
        <taxon>Rhabditida</taxon>
        <taxon>Tylenchina</taxon>
        <taxon>Tylenchomorpha</taxon>
        <taxon>Aphelenchoidea</taxon>
        <taxon>Aphelenchoididae</taxon>
        <taxon>Bursaphelenchus</taxon>
    </lineage>
</organism>
<dbReference type="Proteomes" id="UP000582659">
    <property type="component" value="Unassembled WGS sequence"/>
</dbReference>
<keyword evidence="3 8" id="KW-0328">Glycosyltransferase</keyword>
<dbReference type="PANTHER" id="PTHR21645">
    <property type="entry name" value="GLYCOSYLTRANSFERASE FAMILY 92 PROTEIN"/>
    <property type="match status" value="1"/>
</dbReference>
<dbReference type="Proteomes" id="UP000659654">
    <property type="component" value="Unassembled WGS sequence"/>
</dbReference>
<evidence type="ECO:0000256" key="8">
    <source>
        <dbReference type="RuleBase" id="RU366017"/>
    </source>
</evidence>
<dbReference type="Pfam" id="PF01697">
    <property type="entry name" value="Glyco_transf_92"/>
    <property type="match status" value="1"/>
</dbReference>
<evidence type="ECO:0000256" key="5">
    <source>
        <dbReference type="ARBA" id="ARBA00022692"/>
    </source>
</evidence>
<accession>A0A1I7RUA8</accession>
<reference evidence="10" key="2">
    <citation type="submission" date="2020-08" db="EMBL/GenBank/DDBJ databases">
        <authorList>
            <person name="Kikuchi T."/>
        </authorList>
    </citation>
    <scope>NUCLEOTIDE SEQUENCE</scope>
    <source>
        <strain evidence="9">Ka4C1</strain>
    </source>
</reference>
<dbReference type="InterPro" id="IPR052012">
    <property type="entry name" value="GTase_92"/>
</dbReference>
<dbReference type="InterPro" id="IPR008166">
    <property type="entry name" value="Glyco_transf_92"/>
</dbReference>
<keyword evidence="7" id="KW-0472">Membrane</keyword>
<keyword evidence="6" id="KW-1133">Transmembrane helix</keyword>
<evidence type="ECO:0000256" key="4">
    <source>
        <dbReference type="ARBA" id="ARBA00022679"/>
    </source>
</evidence>
<gene>
    <name evidence="9" type="ORF">BXYJ_LOCUS8318</name>
</gene>
<keyword evidence="4 8" id="KW-0808">Transferase</keyword>
<evidence type="ECO:0000313" key="12">
    <source>
        <dbReference type="Proteomes" id="UP000659654"/>
    </source>
</evidence>
<dbReference type="EMBL" id="CAJFDI010000004">
    <property type="protein sequence ID" value="CAD5224986.1"/>
    <property type="molecule type" value="Genomic_DNA"/>
</dbReference>
<evidence type="ECO:0000256" key="7">
    <source>
        <dbReference type="ARBA" id="ARBA00023136"/>
    </source>
</evidence>
<dbReference type="WBParaSite" id="BXY_0431700.1">
    <property type="protein sequence ID" value="BXY_0431700.1"/>
    <property type="gene ID" value="BXY_0431700"/>
</dbReference>
<comment type="subcellular location">
    <subcellularLocation>
        <location evidence="1">Membrane</location>
        <topology evidence="1">Single-pass membrane protein</topology>
    </subcellularLocation>
</comment>
<evidence type="ECO:0000256" key="3">
    <source>
        <dbReference type="ARBA" id="ARBA00022676"/>
    </source>
</evidence>
<sequence>MGFKITRSKTIVCLLFVVAPVLVSIEHYKRNRQFYESIIKYHLQPLLQDPEDLHIFVASAHVLHNEFRPNTYTVRLNAMARDLSVHLARHHSEVNGMYCKSDNGEVAQFRLYLMDAPPACAWKNYFIDCEFLSPVEAVEIVSVDSSGTGFPIELTPNQIEKRNLVVCFARTFYFENWQVLLVLFEIYRHHGVDQFVLPIISITEKIYEFLERYKNYIILRLKKGFLLPEIKGLPNPNFETDSLNLILSSNECLFEYRNSAEFLIFADTDDLILPNSGESLVDFARDLLSHNRMASSFEFMWKGIQFPIRHKAEAFSLTGIMNNTFTIRTNTIGKSILMPKRVAMAVIHAPWTSNQRVHPYEHIKFENGKVGSAFHMRFPVNEQDAEKWMKEKELKPLVDVDYSQADYELKLRLEKDAVLKTQFLSLDGYPVYYPLMVECWSQIVQFRGHGIDVCPTTKNCQPKSNTPLPSCVVLKSDFKAMTFERPTHLISVYKPVERELRVKEDCGFFES</sequence>